<reference evidence="3" key="1">
    <citation type="submission" date="2020-05" db="EMBL/GenBank/DDBJ databases">
        <authorList>
            <person name="Chiriac C."/>
            <person name="Salcher M."/>
            <person name="Ghai R."/>
            <person name="Kavagutti S V."/>
        </authorList>
    </citation>
    <scope>NUCLEOTIDE SEQUENCE</scope>
</reference>
<dbReference type="EMBL" id="CAEZXL010000076">
    <property type="protein sequence ID" value="CAB4686170.1"/>
    <property type="molecule type" value="Genomic_DNA"/>
</dbReference>
<proteinExistence type="predicted"/>
<dbReference type="Pfam" id="PF03703">
    <property type="entry name" value="bPH_2"/>
    <property type="match status" value="1"/>
</dbReference>
<feature type="domain" description="YdbS-like PH" evidence="2">
    <location>
        <begin position="71"/>
        <end position="142"/>
    </location>
</feature>
<evidence type="ECO:0000313" key="3">
    <source>
        <dbReference type="EMBL" id="CAB4686170.1"/>
    </source>
</evidence>
<accession>A0A6J6NHN1</accession>
<keyword evidence="1" id="KW-1133">Transmembrane helix</keyword>
<keyword evidence="1" id="KW-0812">Transmembrane</keyword>
<gene>
    <name evidence="3" type="ORF">UFOPK2373_00545</name>
</gene>
<organism evidence="3">
    <name type="scientific">freshwater metagenome</name>
    <dbReference type="NCBI Taxonomy" id="449393"/>
    <lineage>
        <taxon>unclassified sequences</taxon>
        <taxon>metagenomes</taxon>
        <taxon>ecological metagenomes</taxon>
    </lineage>
</organism>
<dbReference type="InterPro" id="IPR005182">
    <property type="entry name" value="YdbS-like_PH"/>
</dbReference>
<evidence type="ECO:0000256" key="1">
    <source>
        <dbReference type="SAM" id="Phobius"/>
    </source>
</evidence>
<feature type="transmembrane region" description="Helical" evidence="1">
    <location>
        <begin position="50"/>
        <end position="71"/>
    </location>
</feature>
<name>A0A6J6NHN1_9ZZZZ</name>
<sequence>MSQTSFSEQELVFIRKHGSALVLPVLILGLDAALFFFVDGRLTEQLHHQLLLSGVLLVALLFWLLPAIRFFTNRIEITSNRVIIHRGLTGNKTEEVPWGEITGVSISRGFGSWIKGAGDIHLHREFGQDAILHRVPRAKKLSREFESYLSSRAKRGTIERG</sequence>
<dbReference type="AlphaFoldDB" id="A0A6J6NHN1"/>
<keyword evidence="1" id="KW-0472">Membrane</keyword>
<evidence type="ECO:0000259" key="2">
    <source>
        <dbReference type="Pfam" id="PF03703"/>
    </source>
</evidence>
<protein>
    <submittedName>
        <fullName evidence="3">Unannotated protein</fullName>
    </submittedName>
</protein>
<feature type="transmembrane region" description="Helical" evidence="1">
    <location>
        <begin position="20"/>
        <end position="38"/>
    </location>
</feature>